<accession>A7N6S5</accession>
<dbReference type="AlphaFoldDB" id="A7N6S5"/>
<reference evidence="1 2" key="1">
    <citation type="submission" date="2007-08" db="EMBL/GenBank/DDBJ databases">
        <authorList>
            <consortium name="The Vibrio harveyi Genome Sequencing Project"/>
            <person name="Bassler B."/>
            <person name="Clifton S.W."/>
            <person name="Fulton L."/>
            <person name="Delehaunty K."/>
            <person name="Fronick C."/>
            <person name="Harrison M."/>
            <person name="Markivic C."/>
            <person name="Fulton R."/>
            <person name="Tin-Wollam A.-M."/>
            <person name="Shah N."/>
            <person name="Pepin K."/>
            <person name="Nash W."/>
            <person name="Thiruvilangam P."/>
            <person name="Bhonagiri V."/>
            <person name="Waters C."/>
            <person name="Tu K.C."/>
            <person name="Irgon J."/>
            <person name="Wilson R.K."/>
        </authorList>
    </citation>
    <scope>NUCLEOTIDE SEQUENCE [LARGE SCALE GENOMIC DNA]</scope>
    <source>
        <strain evidence="2">ATCC BAA-1116 / BB120</strain>
    </source>
</reference>
<name>A7N6S5_VIBC1</name>
<sequence>MPYYHIGIQTNWLSRYQFQRPLVARSGVPQISTNL</sequence>
<evidence type="ECO:0000313" key="2">
    <source>
        <dbReference type="Proteomes" id="UP000008152"/>
    </source>
</evidence>
<organism evidence="1 2">
    <name type="scientific">Vibrio campbellii (strain ATCC BAA-1116)</name>
    <dbReference type="NCBI Taxonomy" id="2902295"/>
    <lineage>
        <taxon>Bacteria</taxon>
        <taxon>Pseudomonadati</taxon>
        <taxon>Pseudomonadota</taxon>
        <taxon>Gammaproteobacteria</taxon>
        <taxon>Vibrionales</taxon>
        <taxon>Vibrionaceae</taxon>
        <taxon>Vibrio</taxon>
    </lineage>
</organism>
<dbReference type="Proteomes" id="UP000008152">
    <property type="component" value="Chromosome II"/>
</dbReference>
<dbReference type="KEGG" id="vha:VIBHAR_06068"/>
<protein>
    <submittedName>
        <fullName evidence="1">Uncharacterized protein</fullName>
    </submittedName>
</protein>
<gene>
    <name evidence="1" type="ordered locus">VIBHAR_06068</name>
</gene>
<proteinExistence type="predicted"/>
<dbReference type="EMBL" id="CP000790">
    <property type="protein sequence ID" value="ABU73961.1"/>
    <property type="molecule type" value="Genomic_DNA"/>
</dbReference>
<evidence type="ECO:0000313" key="1">
    <source>
        <dbReference type="EMBL" id="ABU73961.1"/>
    </source>
</evidence>